<feature type="transmembrane region" description="Helical" evidence="5">
    <location>
        <begin position="240"/>
        <end position="262"/>
    </location>
</feature>
<gene>
    <name evidence="7" type="ORF">AVL62_07595</name>
</gene>
<dbReference type="STRING" id="767452.AVL62_07595"/>
<name>A0A0W8I247_9MICO</name>
<dbReference type="Pfam" id="PF01699">
    <property type="entry name" value="Na_Ca_ex"/>
    <property type="match status" value="2"/>
</dbReference>
<evidence type="ECO:0000256" key="5">
    <source>
        <dbReference type="SAM" id="Phobius"/>
    </source>
</evidence>
<feature type="transmembrane region" description="Helical" evidence="5">
    <location>
        <begin position="303"/>
        <end position="321"/>
    </location>
</feature>
<dbReference type="InterPro" id="IPR004837">
    <property type="entry name" value="NaCa_Exmemb"/>
</dbReference>
<dbReference type="AlphaFoldDB" id="A0A0W8I247"/>
<keyword evidence="8" id="KW-1185">Reference proteome</keyword>
<feature type="transmembrane region" description="Helical" evidence="5">
    <location>
        <begin position="104"/>
        <end position="125"/>
    </location>
</feature>
<dbReference type="InterPro" id="IPR044880">
    <property type="entry name" value="NCX_ion-bd_dom_sf"/>
</dbReference>
<dbReference type="GO" id="GO:0005262">
    <property type="term" value="F:calcium channel activity"/>
    <property type="evidence" value="ECO:0007669"/>
    <property type="project" value="TreeGrafter"/>
</dbReference>
<dbReference type="GO" id="GO:0005886">
    <property type="term" value="C:plasma membrane"/>
    <property type="evidence" value="ECO:0007669"/>
    <property type="project" value="TreeGrafter"/>
</dbReference>
<dbReference type="PANTHER" id="PTHR10846">
    <property type="entry name" value="SODIUM/POTASSIUM/CALCIUM EXCHANGER"/>
    <property type="match status" value="1"/>
</dbReference>
<comment type="subcellular location">
    <subcellularLocation>
        <location evidence="1">Membrane</location>
        <topology evidence="1">Multi-pass membrane protein</topology>
    </subcellularLocation>
</comment>
<feature type="transmembrane region" description="Helical" evidence="5">
    <location>
        <begin position="333"/>
        <end position="356"/>
    </location>
</feature>
<dbReference type="OrthoDB" id="9794225at2"/>
<feature type="transmembrane region" description="Helical" evidence="5">
    <location>
        <begin position="6"/>
        <end position="24"/>
    </location>
</feature>
<organism evidence="7 8">
    <name type="scientific">Serinicoccus chungangensis</name>
    <dbReference type="NCBI Taxonomy" id="767452"/>
    <lineage>
        <taxon>Bacteria</taxon>
        <taxon>Bacillati</taxon>
        <taxon>Actinomycetota</taxon>
        <taxon>Actinomycetes</taxon>
        <taxon>Micrococcales</taxon>
        <taxon>Ornithinimicrobiaceae</taxon>
        <taxon>Serinicoccus</taxon>
    </lineage>
</organism>
<keyword evidence="2 5" id="KW-0812">Transmembrane</keyword>
<feature type="transmembrane region" description="Helical" evidence="5">
    <location>
        <begin position="170"/>
        <end position="194"/>
    </location>
</feature>
<dbReference type="Gene3D" id="6.10.280.80">
    <property type="entry name" value="NCX, peripheral helical region"/>
    <property type="match status" value="1"/>
</dbReference>
<dbReference type="PANTHER" id="PTHR10846:SF8">
    <property type="entry name" value="INNER MEMBRANE PROTEIN YRBG"/>
    <property type="match status" value="1"/>
</dbReference>
<comment type="caution">
    <text evidence="7">The sequence shown here is derived from an EMBL/GenBank/DDBJ whole genome shotgun (WGS) entry which is preliminary data.</text>
</comment>
<keyword evidence="4 5" id="KW-0472">Membrane</keyword>
<evidence type="ECO:0000256" key="3">
    <source>
        <dbReference type="ARBA" id="ARBA00022989"/>
    </source>
</evidence>
<reference evidence="7 8" key="1">
    <citation type="submission" date="2015-12" db="EMBL/GenBank/DDBJ databases">
        <title>Serinicoccus chungangenesis strain CD08_5 genome sequencing and assembly.</title>
        <authorList>
            <person name="Chander A.M."/>
            <person name="Kaur G."/>
            <person name="Nair G.R."/>
            <person name="Dhawan D.K."/>
            <person name="Kochhar R.K."/>
            <person name="Mayilraj S."/>
            <person name="Bhadada S.K."/>
        </authorList>
    </citation>
    <scope>NUCLEOTIDE SEQUENCE [LARGE SCALE GENOMIC DNA]</scope>
    <source>
        <strain evidence="7 8">CD08_5</strain>
    </source>
</reference>
<dbReference type="RefSeq" id="WP_058892100.1">
    <property type="nucleotide sequence ID" value="NZ_LQBL01000031.1"/>
</dbReference>
<feature type="transmembrane region" description="Helical" evidence="5">
    <location>
        <begin position="75"/>
        <end position="97"/>
    </location>
</feature>
<proteinExistence type="predicted"/>
<evidence type="ECO:0000256" key="4">
    <source>
        <dbReference type="ARBA" id="ARBA00023136"/>
    </source>
</evidence>
<dbReference type="EMBL" id="LQBL01000031">
    <property type="protein sequence ID" value="KUG51804.1"/>
    <property type="molecule type" value="Genomic_DNA"/>
</dbReference>
<dbReference type="GO" id="GO:0008273">
    <property type="term" value="F:calcium, potassium:sodium antiporter activity"/>
    <property type="evidence" value="ECO:0007669"/>
    <property type="project" value="TreeGrafter"/>
</dbReference>
<feature type="transmembrane region" description="Helical" evidence="5">
    <location>
        <begin position="36"/>
        <end position="63"/>
    </location>
</feature>
<evidence type="ECO:0000256" key="2">
    <source>
        <dbReference type="ARBA" id="ARBA00022692"/>
    </source>
</evidence>
<dbReference type="NCBIfam" id="TIGR00367">
    <property type="entry name" value="calcium/sodium antiporter"/>
    <property type="match status" value="1"/>
</dbReference>
<protein>
    <submittedName>
        <fullName evidence="7">Sodium:calcium antiporter</fullName>
    </submittedName>
</protein>
<accession>A0A0W8I247</accession>
<feature type="transmembrane region" description="Helical" evidence="5">
    <location>
        <begin position="131"/>
        <end position="149"/>
    </location>
</feature>
<feature type="domain" description="Sodium/calcium exchanger membrane region" evidence="6">
    <location>
        <begin position="176"/>
        <end position="318"/>
    </location>
</feature>
<keyword evidence="3 5" id="KW-1133">Transmembrane helix</keyword>
<evidence type="ECO:0000313" key="7">
    <source>
        <dbReference type="EMBL" id="KUG51804.1"/>
    </source>
</evidence>
<dbReference type="InterPro" id="IPR004481">
    <property type="entry name" value="K/Na/Ca-exchanger"/>
</dbReference>
<feature type="domain" description="Sodium/calcium exchanger membrane region" evidence="6">
    <location>
        <begin position="8"/>
        <end position="144"/>
    </location>
</feature>
<sequence length="374" mass="38211">MDLLDIARILGGLVLLVVGGELLVRGASNLATRLGLSPLVVGLTVVSVATSAPEFAVTVGAVLDGQPELAVGNVVGSNIANILLILGIAALVLPLTVREQLVKIDVPVMVGLSVALLLVALDGVITTVEGLILLVVMVAHTVLTVVVSRRKQRRELRKRRAPASREGEPMGVLPALGLVVAGVALLVLGANLLVAGAVNIAEALGVSGLVVGLTVVAVGTSLPELAASVIAAVRGERDLAVGNVVGSCIANIGLVLGVPAIISSGGLPVPFPAIALDIPLMVAASVALAPVVFTGFTVARWEGGLFVLLYLAYTAFVVLNATRHEALQGFEIVMVIFVLPLVGLTLLVTATFEAGVLAERRRVRQKVADGEPVP</sequence>
<dbReference type="GO" id="GO:0006874">
    <property type="term" value="P:intracellular calcium ion homeostasis"/>
    <property type="evidence" value="ECO:0007669"/>
    <property type="project" value="TreeGrafter"/>
</dbReference>
<dbReference type="Proteomes" id="UP000054837">
    <property type="component" value="Unassembled WGS sequence"/>
</dbReference>
<feature type="transmembrane region" description="Helical" evidence="5">
    <location>
        <begin position="274"/>
        <end position="296"/>
    </location>
</feature>
<evidence type="ECO:0000259" key="6">
    <source>
        <dbReference type="Pfam" id="PF01699"/>
    </source>
</evidence>
<evidence type="ECO:0000313" key="8">
    <source>
        <dbReference type="Proteomes" id="UP000054837"/>
    </source>
</evidence>
<feature type="transmembrane region" description="Helical" evidence="5">
    <location>
        <begin position="206"/>
        <end position="233"/>
    </location>
</feature>
<dbReference type="Gene3D" id="1.20.1420.30">
    <property type="entry name" value="NCX, central ion-binding region"/>
    <property type="match status" value="1"/>
</dbReference>
<evidence type="ECO:0000256" key="1">
    <source>
        <dbReference type="ARBA" id="ARBA00004141"/>
    </source>
</evidence>